<evidence type="ECO:0000259" key="1">
    <source>
        <dbReference type="Pfam" id="PF02698"/>
    </source>
</evidence>
<gene>
    <name evidence="2" type="ORF">VTH8203_03106</name>
</gene>
<reference evidence="3" key="1">
    <citation type="submission" date="2016-06" db="EMBL/GenBank/DDBJ databases">
        <authorList>
            <person name="Rodrigo-Torres L."/>
            <person name="Arahal R.D."/>
            <person name="Lucena T."/>
        </authorList>
    </citation>
    <scope>NUCLEOTIDE SEQUENCE [LARGE SCALE GENOMIC DNA]</scope>
    <source>
        <strain evidence="3">CECT8203</strain>
    </source>
</reference>
<dbReference type="CDD" id="cd06259">
    <property type="entry name" value="YdcF-like"/>
    <property type="match status" value="1"/>
</dbReference>
<dbReference type="GO" id="GO:0005886">
    <property type="term" value="C:plasma membrane"/>
    <property type="evidence" value="ECO:0007669"/>
    <property type="project" value="TreeGrafter"/>
</dbReference>
<dbReference type="InterPro" id="IPR003848">
    <property type="entry name" value="DUF218"/>
</dbReference>
<dbReference type="PANTHER" id="PTHR30336">
    <property type="entry name" value="INNER MEMBRANE PROTEIN, PROBABLE PERMEASE"/>
    <property type="match status" value="1"/>
</dbReference>
<evidence type="ECO:0000313" key="2">
    <source>
        <dbReference type="EMBL" id="SNX49458.1"/>
    </source>
</evidence>
<dbReference type="Proteomes" id="UP000219336">
    <property type="component" value="Unassembled WGS sequence"/>
</dbReference>
<dbReference type="InterPro" id="IPR051599">
    <property type="entry name" value="Cell_Envelope_Assoc"/>
</dbReference>
<dbReference type="PANTHER" id="PTHR30336:SF20">
    <property type="entry name" value="DUF218 DOMAIN-CONTAINING PROTEIN"/>
    <property type="match status" value="1"/>
</dbReference>
<protein>
    <recommendedName>
        <fullName evidence="1">DUF218 domain-containing protein</fullName>
    </recommendedName>
</protein>
<dbReference type="EMBL" id="OANU01000062">
    <property type="protein sequence ID" value="SNX49458.1"/>
    <property type="molecule type" value="Genomic_DNA"/>
</dbReference>
<organism evidence="2 3">
    <name type="scientific">Vibrio thalassae</name>
    <dbReference type="NCBI Taxonomy" id="1243014"/>
    <lineage>
        <taxon>Bacteria</taxon>
        <taxon>Pseudomonadati</taxon>
        <taxon>Pseudomonadota</taxon>
        <taxon>Gammaproteobacteria</taxon>
        <taxon>Vibrionales</taxon>
        <taxon>Vibrionaceae</taxon>
        <taxon>Vibrio</taxon>
    </lineage>
</organism>
<dbReference type="InterPro" id="IPR014729">
    <property type="entry name" value="Rossmann-like_a/b/a_fold"/>
</dbReference>
<name>A0A240EL97_9VIBR</name>
<sequence>MNETEFDQLVVVLGKRLNNNALTAEGLSRVKAILQVVETTDCRKTIIAFCGGVTHGQSISEACVMYDTFQAHLPSEKSDKIGAVLLEETSTSTVENIVQLSNVLIQSQLLQRGSTIEVKFVSNDYHLERMFTIQTLLNEQGLLGYLKQECHRSGLNVTISSDIEAHYSVAYSHNCINGQLFVLLDELTTYRVYLEGVRSAVFKRPLTEVIVQPLAIAHRTLERLEALVCASSHAVLQDQLPALRSIVERTSSLENNDNIDNELSLFDTLLNYLNRYLDPERDNRISWWK</sequence>
<keyword evidence="3" id="KW-1185">Reference proteome</keyword>
<dbReference type="AlphaFoldDB" id="A0A240EL97"/>
<dbReference type="RefSeq" id="WP_096994513.1">
    <property type="nucleotide sequence ID" value="NZ_JBHSII010000009.1"/>
</dbReference>
<accession>A0A240EL97</accession>
<feature type="domain" description="DUF218" evidence="1">
    <location>
        <begin position="9"/>
        <end position="132"/>
    </location>
</feature>
<proteinExistence type="predicted"/>
<dbReference type="Gene3D" id="3.40.50.620">
    <property type="entry name" value="HUPs"/>
    <property type="match status" value="1"/>
</dbReference>
<dbReference type="OrthoDB" id="5906508at2"/>
<dbReference type="Pfam" id="PF02698">
    <property type="entry name" value="DUF218"/>
    <property type="match status" value="1"/>
</dbReference>
<evidence type="ECO:0000313" key="3">
    <source>
        <dbReference type="Proteomes" id="UP000219336"/>
    </source>
</evidence>